<dbReference type="GeneID" id="11523242"/>
<keyword evidence="3 5" id="KW-0963">Cytoplasm</keyword>
<evidence type="ECO:0000256" key="2">
    <source>
        <dbReference type="ARBA" id="ARBA00006086"/>
    </source>
</evidence>
<feature type="domain" description="ELP1 alpha-solenoid" evidence="10">
    <location>
        <begin position="696"/>
        <end position="896"/>
    </location>
</feature>
<evidence type="ECO:0000259" key="11">
    <source>
        <dbReference type="Pfam" id="PF23936"/>
    </source>
</evidence>
<comment type="similarity">
    <text evidence="2 5">Belongs to the ELP1/IKA1 family.</text>
</comment>
<dbReference type="RefSeq" id="XP_003657982.1">
    <property type="nucleotide sequence ID" value="XM_003657934.1"/>
</dbReference>
<dbReference type="Proteomes" id="UP000008181">
    <property type="component" value="Chromosome 6"/>
</dbReference>
<dbReference type="Pfam" id="PF23925">
    <property type="entry name" value="A-sol_ELP1"/>
    <property type="match status" value="1"/>
</dbReference>
<keyword evidence="13" id="KW-1185">Reference proteome</keyword>
<organism evidence="12 13">
    <name type="scientific">Thermothielavioides terrestris (strain ATCC 38088 / NRRL 8126)</name>
    <name type="common">Thielavia terrestris</name>
    <dbReference type="NCBI Taxonomy" id="578455"/>
    <lineage>
        <taxon>Eukaryota</taxon>
        <taxon>Fungi</taxon>
        <taxon>Dikarya</taxon>
        <taxon>Ascomycota</taxon>
        <taxon>Pezizomycotina</taxon>
        <taxon>Sordariomycetes</taxon>
        <taxon>Sordariomycetidae</taxon>
        <taxon>Sordariales</taxon>
        <taxon>Chaetomiaceae</taxon>
        <taxon>Thermothielavioides</taxon>
        <taxon>Thermothielavioides terrestris</taxon>
    </lineage>
</organism>
<dbReference type="InterPro" id="IPR006849">
    <property type="entry name" value="Elp1"/>
</dbReference>
<dbReference type="InterPro" id="IPR056167">
    <property type="entry name" value="A-sol_ELP1"/>
</dbReference>
<dbReference type="GO" id="GO:0005634">
    <property type="term" value="C:nucleus"/>
    <property type="evidence" value="ECO:0007669"/>
    <property type="project" value="UniProtKB-SubCell"/>
</dbReference>
<evidence type="ECO:0000256" key="3">
    <source>
        <dbReference type="ARBA" id="ARBA00022490"/>
    </source>
</evidence>
<dbReference type="InterPro" id="IPR056166">
    <property type="entry name" value="TPR_ELP1"/>
</dbReference>
<dbReference type="HOGENOM" id="CLU_001477_0_1_1"/>
<feature type="domain" description="ELP1 first N-terminal beta-propeller" evidence="7">
    <location>
        <begin position="1"/>
        <end position="375"/>
    </location>
</feature>
<protein>
    <recommendedName>
        <fullName evidence="5">Elongator complex protein 1</fullName>
    </recommendedName>
</protein>
<dbReference type="GO" id="GO:0002926">
    <property type="term" value="P:tRNA wobble base 5-methoxycarbonylmethyl-2-thiouridinylation"/>
    <property type="evidence" value="ECO:0007669"/>
    <property type="project" value="TreeGrafter"/>
</dbReference>
<sequence length="1362" mass="148875">MRNLRNIGHGVFRVPDSVPGSASAITAACWDAARDELIVACGPAVGDPRIELLRLAKHAHVPSPSHLQSRSIATWDVFPPKEDGPPDVIRGIHYCSDTLTTFVFLAGGDIVTVTEDEEGVAEPHIEILGTLFPSIAAARLSPDEELLVLATGDARLLFMTRTGDVTAEVTLSAEDLKLSKHVSVGWGKKETQFQGRGAKAKALRDPTIPEKVDEGTLSPNDDGRCSISWRGDGAYVAVNFLQEGVRRVIRVYNRDGELDSVSEPVDGLEGSLSWRPEGNLIAGIQRLPDRVDVAFFERNGLRHGQFTLRAPPDAPDALDEVALEWNSDSTVLAVVLKDRVQLWTMGNYHWYLKQEILCGKSQQRGQRPLFSWHAEKPLLSAAATAAKVLVNEYALTVARGPTQPPHDHGAVAVIDGRTIKFTPFRTANVPPPMAMCELEVESAAIDVAFAPDSSSMAVLHRAGVSFFALEAKGPRLAAPKFLSMVPFHGEVSQGYEESVLQIGFSSPSEVHVLHMADDLDLLRYDFGSAEEPKSWLQTDAGSVAAVASPGSASVEGVVAQHLTGRLSCISGKEHSPLPVQFPVFLPWTSCLVHADDFIAFGLSRNGHLYANTRLLAKNCTSFLVTDKHLIFTTSNHFVKFVHLAPEHGLDVPPDDPEKDERCRNIERGGRLVTAIPTKMSLVLQMPRGNLETIYPRAMVLAGIRKLVEQKDYGSAFATCRTQRVDMNILFDHRPEQFLENVGLFLDQVKDPANIDLFLSTLKEEDVTQTMYRDTKSASPQQPTDVATVAKPGKINTICDAVLQKLRTQKKANVQNIITAHVCKNPPALDDGLLVVAELMKEDEALAERAVEHICFLADVNRLFDHALGLYNLDLTLLVAQQSQRDPREYLPFVQELHRMSPLKRQFTIDDKLEHWEKALDHLKALNNFDDVKNYVVKHKLYQHALAIYRHEEQHHRAITELFAAHLKSTSNFKEAGLAYESLGNFADATDCYLKAGASCWRECLYAAQQQQPPLPASKLSEVATSLADALREAKDYAAAATIHLDYLSSLDTAIAHLCKGYLFADALRLVALHNRPDLLATAIDTGLADALSSSTEFLADCKAQLAAQVPRILELRRKAREDPLAFYEGEHHARTAGADGGDAAIPDDVSVATSRASISASLFTRYTGGGRSSSSSSAGGGSAVSRATSRNRRREEKKRARGRKGTVYEEEYLVNSVRRLVERVGGAARAEVDRLVWALVRRGMHERARALEALMDQVVEACRLAVGVVWPQKEEGQEEGEGEAKAEGRRGVERAAVVGGEGDGGGPADAAGGYGYGYGYGYRPGGAEGVLYDSLAAMRTRQAPPVVAEFARLSLLGKGKLE</sequence>
<dbReference type="PIRSF" id="PIRSF017233">
    <property type="entry name" value="IKAP"/>
    <property type="match status" value="1"/>
</dbReference>
<dbReference type="Pfam" id="PF04762">
    <property type="entry name" value="Beta-prop_ELP1_1st"/>
    <property type="match status" value="1"/>
</dbReference>
<evidence type="ECO:0000256" key="5">
    <source>
        <dbReference type="PIRNR" id="PIRNR017233"/>
    </source>
</evidence>
<feature type="domain" description="ELP1 three-helical bundle" evidence="11">
    <location>
        <begin position="1077"/>
        <end position="1260"/>
    </location>
</feature>
<dbReference type="EMBL" id="CP003014">
    <property type="protein sequence ID" value="AEO71646.1"/>
    <property type="molecule type" value="Genomic_DNA"/>
</dbReference>
<feature type="compositionally biased region" description="Low complexity" evidence="6">
    <location>
        <begin position="1172"/>
        <end position="1188"/>
    </location>
</feature>
<evidence type="ECO:0000259" key="7">
    <source>
        <dbReference type="Pfam" id="PF04762"/>
    </source>
</evidence>
<dbReference type="GO" id="GO:0005829">
    <property type="term" value="C:cytosol"/>
    <property type="evidence" value="ECO:0007669"/>
    <property type="project" value="TreeGrafter"/>
</dbReference>
<dbReference type="InterPro" id="IPR056165">
    <property type="entry name" value="Beta-prop_ELP1_2nd"/>
</dbReference>
<dbReference type="SUPFAM" id="SSF82171">
    <property type="entry name" value="DPP6 N-terminal domain-like"/>
    <property type="match status" value="1"/>
</dbReference>
<keyword evidence="5" id="KW-0539">Nucleus</keyword>
<evidence type="ECO:0000256" key="1">
    <source>
        <dbReference type="ARBA" id="ARBA00005043"/>
    </source>
</evidence>
<reference evidence="12 13" key="1">
    <citation type="journal article" date="2011" name="Nat. Biotechnol.">
        <title>Comparative genomic analysis of the thermophilic biomass-degrading fungi Myceliophthora thermophila and Thielavia terrestris.</title>
        <authorList>
            <person name="Berka R.M."/>
            <person name="Grigoriev I.V."/>
            <person name="Otillar R."/>
            <person name="Salamov A."/>
            <person name="Grimwood J."/>
            <person name="Reid I."/>
            <person name="Ishmael N."/>
            <person name="John T."/>
            <person name="Darmond C."/>
            <person name="Moisan M.-C."/>
            <person name="Henrissat B."/>
            <person name="Coutinho P.M."/>
            <person name="Lombard V."/>
            <person name="Natvig D.O."/>
            <person name="Lindquist E."/>
            <person name="Schmutz J."/>
            <person name="Lucas S."/>
            <person name="Harris P."/>
            <person name="Powlowski J."/>
            <person name="Bellemare A."/>
            <person name="Taylor D."/>
            <person name="Butler G."/>
            <person name="de Vries R.P."/>
            <person name="Allijn I.E."/>
            <person name="van den Brink J."/>
            <person name="Ushinsky S."/>
            <person name="Storms R."/>
            <person name="Powell A.J."/>
            <person name="Paulsen I.T."/>
            <person name="Elbourne L.D.H."/>
            <person name="Baker S.E."/>
            <person name="Magnuson J."/>
            <person name="LaBoissiere S."/>
            <person name="Clutterbuck A.J."/>
            <person name="Martinez D."/>
            <person name="Wogulis M."/>
            <person name="de Leon A.L."/>
            <person name="Rey M.W."/>
            <person name="Tsang A."/>
        </authorList>
    </citation>
    <scope>NUCLEOTIDE SEQUENCE [LARGE SCALE GENOMIC DNA]</scope>
    <source>
        <strain evidence="13">ATCC 38088 / NRRL 8126</strain>
    </source>
</reference>
<dbReference type="InterPro" id="IPR056164">
    <property type="entry name" value="Beta-prop_ELP1_1st"/>
</dbReference>
<dbReference type="STRING" id="578455.G2RFP2"/>
<feature type="domain" description="ELP1 TPR" evidence="9">
    <location>
        <begin position="905"/>
        <end position="1068"/>
    </location>
</feature>
<dbReference type="Pfam" id="PF23878">
    <property type="entry name" value="TPR_ELP1"/>
    <property type="match status" value="1"/>
</dbReference>
<dbReference type="UniPathway" id="UPA00988"/>
<evidence type="ECO:0000259" key="8">
    <source>
        <dbReference type="Pfam" id="PF23797"/>
    </source>
</evidence>
<dbReference type="GO" id="GO:0000049">
    <property type="term" value="F:tRNA binding"/>
    <property type="evidence" value="ECO:0007669"/>
    <property type="project" value="TreeGrafter"/>
</dbReference>
<feature type="region of interest" description="Disordered" evidence="6">
    <location>
        <begin position="1166"/>
        <end position="1204"/>
    </location>
</feature>
<evidence type="ECO:0000256" key="6">
    <source>
        <dbReference type="SAM" id="MobiDB-lite"/>
    </source>
</evidence>
<gene>
    <name evidence="12" type="ORF">THITE_164977</name>
</gene>
<evidence type="ECO:0000313" key="12">
    <source>
        <dbReference type="EMBL" id="AEO71646.1"/>
    </source>
</evidence>
<dbReference type="Pfam" id="PF23797">
    <property type="entry name" value="Beta-prop_ELP1_2nd"/>
    <property type="match status" value="1"/>
</dbReference>
<accession>G2RFP2</accession>
<dbReference type="Pfam" id="PF23936">
    <property type="entry name" value="HB_ELP1"/>
    <property type="match status" value="1"/>
</dbReference>
<feature type="domain" description="ELP1 N-terminal second beta-propeller" evidence="8">
    <location>
        <begin position="413"/>
        <end position="672"/>
    </location>
</feature>
<dbReference type="PANTHER" id="PTHR12747:SF0">
    <property type="entry name" value="ELONGATOR COMPLEX PROTEIN 1"/>
    <property type="match status" value="1"/>
</dbReference>
<evidence type="ECO:0000259" key="9">
    <source>
        <dbReference type="Pfam" id="PF23878"/>
    </source>
</evidence>
<evidence type="ECO:0000313" key="13">
    <source>
        <dbReference type="Proteomes" id="UP000008181"/>
    </source>
</evidence>
<name>G2RFP2_THETT</name>
<comment type="subcellular location">
    <subcellularLocation>
        <location evidence="5">Cytoplasm</location>
    </subcellularLocation>
    <subcellularLocation>
        <location evidence="5">Nucleus</location>
    </subcellularLocation>
</comment>
<comment type="function">
    <text evidence="5">Component of the elongator complex which is required for multiple tRNA modifications, including mcm5U (5-methoxycarbonylmethyl uridine), mcm5s2U (5-methoxycarbonylmethyl-2-thiouridine), and ncm5U (5-carbamoylmethyl uridine). The elongator complex catalyzes formation of carboxymethyluridine in the wobble base at position 34 in tRNAs.</text>
</comment>
<evidence type="ECO:0000259" key="10">
    <source>
        <dbReference type="Pfam" id="PF23925"/>
    </source>
</evidence>
<dbReference type="GO" id="GO:0033588">
    <property type="term" value="C:elongator holoenzyme complex"/>
    <property type="evidence" value="ECO:0007669"/>
    <property type="project" value="InterPro"/>
</dbReference>
<keyword evidence="4" id="KW-0819">tRNA processing</keyword>
<dbReference type="eggNOG" id="KOG1920">
    <property type="taxonomic scope" value="Eukaryota"/>
</dbReference>
<dbReference type="OrthoDB" id="40048at2759"/>
<proteinExistence type="inferred from homology"/>
<evidence type="ECO:0000256" key="4">
    <source>
        <dbReference type="ARBA" id="ARBA00022694"/>
    </source>
</evidence>
<dbReference type="InterPro" id="IPR056169">
    <property type="entry name" value="HB_ELP1"/>
</dbReference>
<dbReference type="PROSITE" id="PS51257">
    <property type="entry name" value="PROKAR_LIPOPROTEIN"/>
    <property type="match status" value="1"/>
</dbReference>
<comment type="pathway">
    <text evidence="1">tRNA modification; 5-methoxycarbonylmethyl-2-thiouridine-tRNA biosynthesis.</text>
</comment>
<dbReference type="PANTHER" id="PTHR12747">
    <property type="entry name" value="ELONGATOR COMPLEX PROTEIN 1"/>
    <property type="match status" value="1"/>
</dbReference>
<dbReference type="KEGG" id="ttt:THITE_164977"/>